<name>A0A7V8EGB0_PSEPU</name>
<reference evidence="2 3" key="1">
    <citation type="submission" date="2019-12" db="EMBL/GenBank/DDBJ databases">
        <authorList>
            <person name="Woiski C."/>
        </authorList>
    </citation>
    <scope>NUCLEOTIDE SEQUENCE [LARGE SCALE GENOMIC DNA]</scope>
    <source>
        <strain evidence="2 3">BOE100</strain>
    </source>
</reference>
<proteinExistence type="predicted"/>
<dbReference type="RefSeq" id="WP_156859022.1">
    <property type="nucleotide sequence ID" value="NZ_WOWR01000015.1"/>
</dbReference>
<keyword evidence="1" id="KW-1133">Transmembrane helix</keyword>
<evidence type="ECO:0000313" key="2">
    <source>
        <dbReference type="EMBL" id="KAF0254290.1"/>
    </source>
</evidence>
<comment type="caution">
    <text evidence="2">The sequence shown here is derived from an EMBL/GenBank/DDBJ whole genome shotgun (WGS) entry which is preliminary data.</text>
</comment>
<feature type="transmembrane region" description="Helical" evidence="1">
    <location>
        <begin position="71"/>
        <end position="89"/>
    </location>
</feature>
<organism evidence="2 3">
    <name type="scientific">Pseudomonas putida</name>
    <name type="common">Arthrobacter siderocapsulatus</name>
    <dbReference type="NCBI Taxonomy" id="303"/>
    <lineage>
        <taxon>Bacteria</taxon>
        <taxon>Pseudomonadati</taxon>
        <taxon>Pseudomonadota</taxon>
        <taxon>Gammaproteobacteria</taxon>
        <taxon>Pseudomonadales</taxon>
        <taxon>Pseudomonadaceae</taxon>
        <taxon>Pseudomonas</taxon>
    </lineage>
</organism>
<keyword evidence="1" id="KW-0472">Membrane</keyword>
<gene>
    <name evidence="2" type="ORF">GN299_13620</name>
</gene>
<dbReference type="Proteomes" id="UP000442695">
    <property type="component" value="Unassembled WGS sequence"/>
</dbReference>
<accession>A0A7V8EGB0</accession>
<protein>
    <submittedName>
        <fullName evidence="2">Uncharacterized protein</fullName>
    </submittedName>
</protein>
<evidence type="ECO:0000256" key="1">
    <source>
        <dbReference type="SAM" id="Phobius"/>
    </source>
</evidence>
<evidence type="ECO:0000313" key="3">
    <source>
        <dbReference type="Proteomes" id="UP000442695"/>
    </source>
</evidence>
<dbReference type="EMBL" id="WOWR01000015">
    <property type="protein sequence ID" value="KAF0254290.1"/>
    <property type="molecule type" value="Genomic_DNA"/>
</dbReference>
<dbReference type="AlphaFoldDB" id="A0A7V8EGB0"/>
<sequence length="91" mass="9469">MFTLSLLRLSPLSKESHLVAVVLGVLAFCADNMSLPGATVTSSFSTAIIAGICWYVFKAFDGITYDGADTPIGTVLGLVACGLLCAAYFSL</sequence>
<keyword evidence="1" id="KW-0812">Transmembrane</keyword>